<dbReference type="GO" id="GO:0016020">
    <property type="term" value="C:membrane"/>
    <property type="evidence" value="ECO:0007669"/>
    <property type="project" value="UniProtKB-SubCell"/>
</dbReference>
<dbReference type="Gene3D" id="1.20.1250.20">
    <property type="entry name" value="MFS general substrate transporter like domains"/>
    <property type="match status" value="2"/>
</dbReference>
<sequence length="328" mass="36216">MVLMTLGLAVFVGGSRVYRFRKLRASPFTSICQVLVAAVRKWRVQLPDDVSLLYELTTSSSSAESRHKIQHTNQFRFLDKAATLDKTCTTLPMCSWSLCTVTQVEELKILLRMFPVWASFVIFYAVAGQTASTFIEQGMVMDNHVGRFAIPPASLSIVSVLSVLIGVFIYESVLASATRAALYWQGEGLLADAAPWNRLCAVHADHGLLGNARDEEAGDGTSQQPGRPECASARIGMTEFFYDEAPYTMKSLCAAFSQLAVASAAYFNVLVFSVVAVATTHGDAPGWIPDNLNEGHLDYFFWMMAALSLLNLAQFVHYSMRYREKTTS</sequence>
<reference evidence="6" key="1">
    <citation type="submission" date="2015-06" db="UniProtKB">
        <authorList>
            <consortium name="EnsemblPlants"/>
        </authorList>
    </citation>
    <scope>IDENTIFICATION</scope>
</reference>
<evidence type="ECO:0000256" key="5">
    <source>
        <dbReference type="ARBA" id="ARBA00023136"/>
    </source>
</evidence>
<dbReference type="AlphaFoldDB" id="M8CCL4"/>
<dbReference type="Pfam" id="PF00854">
    <property type="entry name" value="PTR2"/>
    <property type="match status" value="1"/>
</dbReference>
<evidence type="ECO:0000313" key="6">
    <source>
        <dbReference type="EnsemblPlants" id="EMT20861"/>
    </source>
</evidence>
<accession>M8CCL4</accession>
<dbReference type="ExpressionAtlas" id="M8CCL4">
    <property type="expression patterns" value="baseline"/>
</dbReference>
<keyword evidence="3" id="KW-0812">Transmembrane</keyword>
<dbReference type="InterPro" id="IPR000109">
    <property type="entry name" value="POT_fam"/>
</dbReference>
<protein>
    <submittedName>
        <fullName evidence="6">Peptide transporter PTR2</fullName>
    </submittedName>
</protein>
<evidence type="ECO:0000256" key="2">
    <source>
        <dbReference type="ARBA" id="ARBA00005982"/>
    </source>
</evidence>
<name>M8CCL4_AEGTA</name>
<dbReference type="EnsemblPlants" id="EMT20861">
    <property type="protein sequence ID" value="EMT20861"/>
    <property type="gene ID" value="F775_17441"/>
</dbReference>
<keyword evidence="4" id="KW-1133">Transmembrane helix</keyword>
<keyword evidence="5" id="KW-0472">Membrane</keyword>
<evidence type="ECO:0000256" key="4">
    <source>
        <dbReference type="ARBA" id="ARBA00022989"/>
    </source>
</evidence>
<dbReference type="InterPro" id="IPR036259">
    <property type="entry name" value="MFS_trans_sf"/>
</dbReference>
<evidence type="ECO:0000256" key="1">
    <source>
        <dbReference type="ARBA" id="ARBA00004141"/>
    </source>
</evidence>
<comment type="similarity">
    <text evidence="2">Belongs to the major facilitator superfamily. Proton-dependent oligopeptide transporter (POT/PTR) (TC 2.A.17) family.</text>
</comment>
<organism evidence="6">
    <name type="scientific">Aegilops tauschii</name>
    <name type="common">Tausch's goatgrass</name>
    <name type="synonym">Aegilops squarrosa</name>
    <dbReference type="NCBI Taxonomy" id="37682"/>
    <lineage>
        <taxon>Eukaryota</taxon>
        <taxon>Viridiplantae</taxon>
        <taxon>Streptophyta</taxon>
        <taxon>Embryophyta</taxon>
        <taxon>Tracheophyta</taxon>
        <taxon>Spermatophyta</taxon>
        <taxon>Magnoliopsida</taxon>
        <taxon>Liliopsida</taxon>
        <taxon>Poales</taxon>
        <taxon>Poaceae</taxon>
        <taxon>BOP clade</taxon>
        <taxon>Pooideae</taxon>
        <taxon>Triticodae</taxon>
        <taxon>Triticeae</taxon>
        <taxon>Triticinae</taxon>
        <taxon>Aegilops</taxon>
    </lineage>
</organism>
<dbReference type="PANTHER" id="PTHR11654">
    <property type="entry name" value="OLIGOPEPTIDE TRANSPORTER-RELATED"/>
    <property type="match status" value="1"/>
</dbReference>
<evidence type="ECO:0000256" key="3">
    <source>
        <dbReference type="ARBA" id="ARBA00022692"/>
    </source>
</evidence>
<dbReference type="GO" id="GO:0022857">
    <property type="term" value="F:transmembrane transporter activity"/>
    <property type="evidence" value="ECO:0007669"/>
    <property type="project" value="InterPro"/>
</dbReference>
<comment type="subcellular location">
    <subcellularLocation>
        <location evidence="1">Membrane</location>
        <topology evidence="1">Multi-pass membrane protein</topology>
    </subcellularLocation>
</comment>
<proteinExistence type="inferred from homology"/>